<evidence type="ECO:0000313" key="5">
    <source>
        <dbReference type="Proteomes" id="UP000020467"/>
    </source>
</evidence>
<accession>A0A010RBV5</accession>
<keyword evidence="5" id="KW-1185">Reference proteome</keyword>
<dbReference type="GO" id="GO:0004553">
    <property type="term" value="F:hydrolase activity, hydrolyzing O-glycosyl compounds"/>
    <property type="evidence" value="ECO:0007669"/>
    <property type="project" value="InterPro"/>
</dbReference>
<feature type="region of interest" description="Disordered" evidence="1">
    <location>
        <begin position="337"/>
        <end position="356"/>
    </location>
</feature>
<dbReference type="PROSITE" id="PS51762">
    <property type="entry name" value="GH16_2"/>
    <property type="match status" value="1"/>
</dbReference>
<dbReference type="InterPro" id="IPR038763">
    <property type="entry name" value="DHH_sf"/>
</dbReference>
<feature type="signal peptide" evidence="2">
    <location>
        <begin position="1"/>
        <end position="20"/>
    </location>
</feature>
<dbReference type="Proteomes" id="UP000020467">
    <property type="component" value="Unassembled WGS sequence"/>
</dbReference>
<dbReference type="InterPro" id="IPR051673">
    <property type="entry name" value="SSDNA_exonuclease_RecJ"/>
</dbReference>
<dbReference type="eggNOG" id="ENOG502QQ02">
    <property type="taxonomic scope" value="Eukaryota"/>
</dbReference>
<dbReference type="Gene3D" id="3.90.1640.30">
    <property type="match status" value="1"/>
</dbReference>
<protein>
    <submittedName>
        <fullName evidence="4">DHH family protein</fullName>
    </submittedName>
</protein>
<dbReference type="Pfam" id="PF01368">
    <property type="entry name" value="DHH"/>
    <property type="match status" value="1"/>
</dbReference>
<dbReference type="EMBL" id="JARH01000922">
    <property type="protein sequence ID" value="EXF75219.1"/>
    <property type="molecule type" value="Genomic_DNA"/>
</dbReference>
<dbReference type="GO" id="GO:0005975">
    <property type="term" value="P:carbohydrate metabolic process"/>
    <property type="evidence" value="ECO:0007669"/>
    <property type="project" value="InterPro"/>
</dbReference>
<dbReference type="PANTHER" id="PTHR30255">
    <property type="entry name" value="SINGLE-STRANDED-DNA-SPECIFIC EXONUCLEASE RECJ"/>
    <property type="match status" value="1"/>
</dbReference>
<evidence type="ECO:0000256" key="1">
    <source>
        <dbReference type="SAM" id="MobiDB-lite"/>
    </source>
</evidence>
<organism evidence="4 5">
    <name type="scientific">Colletotrichum fioriniae PJ7</name>
    <dbReference type="NCBI Taxonomy" id="1445577"/>
    <lineage>
        <taxon>Eukaryota</taxon>
        <taxon>Fungi</taxon>
        <taxon>Dikarya</taxon>
        <taxon>Ascomycota</taxon>
        <taxon>Pezizomycotina</taxon>
        <taxon>Sordariomycetes</taxon>
        <taxon>Hypocreomycetidae</taxon>
        <taxon>Glomerellales</taxon>
        <taxon>Glomerellaceae</taxon>
        <taxon>Colletotrichum</taxon>
        <taxon>Colletotrichum acutatum species complex</taxon>
    </lineage>
</organism>
<sequence length="764" mass="83437">MLRPIGTAATLLALLSTSQAQIPKVSGFNLVWYDDFSGKANTVPDQNNWVIDTGTSYPGGPANWGTSEIQSYTNSPNNIRVNGAGNLQITAIKNPSTGAWTSGRIETRRANFMAQPGKTMRIQASLKIPNLGANAGIGYWPAFWTLGAEYRGNYWNWPAVGEIDIMENINNLDRAYAVLHCGTQPGGACNEPSGLSGFRSCPGKSCAGNFHTFTVEVDRSKSVEALRWYVDGVQFHQVLQSQMPAATWKGTVQKPHFILLNMAIGGSFPDAIYGKKTPISTTLSGGTILHRFGDGVRPRSEAIFSFYINRTRPISNHFVPIDLSSMKRTAIAANLSGGSKNVKKPRPAVPEYHSTTSVRNDDGEIVWPAPESKMEAARSFIRECVSAGKPTLIVPDQDADGLTSGVILERTLVLLGLDPSLITAYLPPKGHNIHDEACRAEMASFKPTYIFILDQGSRSSPPLIDGPHRGIVIDHHHALTSDHPKEALHITACDSPPVATSSLLTYLICLGLHKNVREACDWLCVMGTHGDLGNTLKWEPPFPDMKFTFKTYTKKALNDAVSLINAPRRTASYDVPSAWKALRASNSPRELLSNRSLLAARAEVNAEVERCTHTPPKFSADGRIAIFRINSKAQVHPVIATRWAGHLSSSKLEVVLVANEGYLPDMVNFSCRVPRCARAKEPPVNIIEVLQDIAARAEDTTLRERLGDSFARGHKEASGGIVPKDEFEELMAVLEIGKKVERESPKKGQKPGQANTLLNYFGKS</sequence>
<gene>
    <name evidence="4" type="ORF">CFIO01_12414</name>
</gene>
<comment type="caution">
    <text evidence="4">The sequence shown here is derived from an EMBL/GenBank/DDBJ whole genome shotgun (WGS) entry which is preliminary data.</text>
</comment>
<evidence type="ECO:0000313" key="4">
    <source>
        <dbReference type="EMBL" id="EXF75219.1"/>
    </source>
</evidence>
<keyword evidence="2" id="KW-0732">Signal</keyword>
<reference evidence="4 5" key="1">
    <citation type="submission" date="2014-02" db="EMBL/GenBank/DDBJ databases">
        <title>The genome sequence of Colletotrichum fioriniae PJ7.</title>
        <authorList>
            <person name="Baroncelli R."/>
            <person name="Thon M.R."/>
        </authorList>
    </citation>
    <scope>NUCLEOTIDE SEQUENCE [LARGE SCALE GENOMIC DNA]</scope>
    <source>
        <strain evidence="4 5">PJ7</strain>
    </source>
</reference>
<proteinExistence type="predicted"/>
<evidence type="ECO:0000256" key="2">
    <source>
        <dbReference type="SAM" id="SignalP"/>
    </source>
</evidence>
<dbReference type="InterPro" id="IPR000757">
    <property type="entry name" value="Beta-glucanase-like"/>
</dbReference>
<feature type="chain" id="PRO_5001456737" evidence="2">
    <location>
        <begin position="21"/>
        <end position="764"/>
    </location>
</feature>
<feature type="region of interest" description="Disordered" evidence="1">
    <location>
        <begin position="741"/>
        <end position="764"/>
    </location>
</feature>
<dbReference type="PANTHER" id="PTHR30255:SF2">
    <property type="entry name" value="SINGLE-STRANDED-DNA-SPECIFIC EXONUCLEASE RECJ"/>
    <property type="match status" value="1"/>
</dbReference>
<dbReference type="OrthoDB" id="284473at2759"/>
<dbReference type="InterPro" id="IPR013320">
    <property type="entry name" value="ConA-like_dom_sf"/>
</dbReference>
<dbReference type="Pfam" id="PF26113">
    <property type="entry name" value="GH16_XgeA"/>
    <property type="match status" value="1"/>
</dbReference>
<dbReference type="SUPFAM" id="SSF49899">
    <property type="entry name" value="Concanavalin A-like lectins/glucanases"/>
    <property type="match status" value="1"/>
</dbReference>
<evidence type="ECO:0000259" key="3">
    <source>
        <dbReference type="PROSITE" id="PS51762"/>
    </source>
</evidence>
<dbReference type="HOGENOM" id="CLU_365229_0_0_1"/>
<name>A0A010RBV5_9PEZI</name>
<dbReference type="InterPro" id="IPR001667">
    <property type="entry name" value="DDH_dom"/>
</dbReference>
<dbReference type="SUPFAM" id="SSF64182">
    <property type="entry name" value="DHH phosphoesterases"/>
    <property type="match status" value="1"/>
</dbReference>
<feature type="domain" description="GH16" evidence="3">
    <location>
        <begin position="36"/>
        <end position="285"/>
    </location>
</feature>
<dbReference type="KEGG" id="cfj:CFIO01_12414"/>
<dbReference type="CDD" id="cd02182">
    <property type="entry name" value="GH16_Strep_laminarinase_like"/>
    <property type="match status" value="1"/>
</dbReference>
<dbReference type="Gene3D" id="2.60.120.200">
    <property type="match status" value="1"/>
</dbReference>
<dbReference type="AlphaFoldDB" id="A0A010RBV5"/>